<dbReference type="Pfam" id="PF00067">
    <property type="entry name" value="p450"/>
    <property type="match status" value="1"/>
</dbReference>
<dbReference type="PROSITE" id="PS00086">
    <property type="entry name" value="CYTOCHROME_P450"/>
    <property type="match status" value="1"/>
</dbReference>
<sequence length="461" mass="52144">MSDEVQSFTLAKVPGGTRVLGHLQAFKTSPLETMAQWWRQYGDALRFRLGPKLIHLLSHPDLAEEILVHQSDRFVKVYDPRRPSGLALVLGSGLVTSSGEVWKRHRRIIQPIFHRSRMAAMADRMVQVGEQRLADWARQEGQAVDIAAEMMQLALEVISQTMFTTSMAHHIDRINQSLRVSLRFAFDSFHNPLRLPLWVPTAHNREFRAAMQFLDGLIYELLTERRRSRVRHDDLLDLLLQARDEETGTGLSDQELRDEALTIFAAGHETTANALAWTWYLLATHPEAKARFHEEIDRVLRGRTPNAGDLAQLPYTRAVFDEALRLYPPAVAIQRKTTTPVTVHGLALPAGAIILIGVYNLHRHPAFWPDPDRFRPERWLKEGQPEARYAYLPFGAGPRACVGTHFATVEGPLLLALIGRRYDPQLAQAQVEPELMVTLRPKGGIRMILHPRRSVASGAAV</sequence>
<reference evidence="8 9" key="1">
    <citation type="submission" date="2021-02" db="EMBL/GenBank/DDBJ databases">
        <authorList>
            <person name="Han P."/>
        </authorList>
    </citation>
    <scope>NUCLEOTIDE SEQUENCE [LARGE SCALE GENOMIC DNA]</scope>
    <source>
        <strain evidence="8">Candidatus Nitrospira sp. ZN2</strain>
    </source>
</reference>
<evidence type="ECO:0000256" key="4">
    <source>
        <dbReference type="ARBA" id="ARBA00023002"/>
    </source>
</evidence>
<keyword evidence="6 7" id="KW-0503">Monooxygenase</keyword>
<name>A0ABM8QFA7_9BACT</name>
<gene>
    <name evidence="8" type="ORF">NSPZN2_10372</name>
</gene>
<dbReference type="InterPro" id="IPR002401">
    <property type="entry name" value="Cyt_P450_E_grp-I"/>
</dbReference>
<dbReference type="InterPro" id="IPR001128">
    <property type="entry name" value="Cyt_P450"/>
</dbReference>
<evidence type="ECO:0000313" key="8">
    <source>
        <dbReference type="EMBL" id="CAE6694172.1"/>
    </source>
</evidence>
<dbReference type="SUPFAM" id="SSF48264">
    <property type="entry name" value="Cytochrome P450"/>
    <property type="match status" value="1"/>
</dbReference>
<dbReference type="RefSeq" id="WP_213040266.1">
    <property type="nucleotide sequence ID" value="NZ_CAJNBJ010000001.1"/>
</dbReference>
<keyword evidence="2 7" id="KW-0349">Heme</keyword>
<evidence type="ECO:0000256" key="7">
    <source>
        <dbReference type="RuleBase" id="RU000461"/>
    </source>
</evidence>
<accession>A0ABM8QFA7</accession>
<comment type="similarity">
    <text evidence="1 7">Belongs to the cytochrome P450 family.</text>
</comment>
<keyword evidence="5 7" id="KW-0408">Iron</keyword>
<evidence type="ECO:0000256" key="3">
    <source>
        <dbReference type="ARBA" id="ARBA00022723"/>
    </source>
</evidence>
<keyword evidence="3 7" id="KW-0479">Metal-binding</keyword>
<evidence type="ECO:0000313" key="9">
    <source>
        <dbReference type="Proteomes" id="UP000675880"/>
    </source>
</evidence>
<evidence type="ECO:0000256" key="5">
    <source>
        <dbReference type="ARBA" id="ARBA00023004"/>
    </source>
</evidence>
<keyword evidence="9" id="KW-1185">Reference proteome</keyword>
<organism evidence="8 9">
    <name type="scientific">Nitrospira defluvii</name>
    <dbReference type="NCBI Taxonomy" id="330214"/>
    <lineage>
        <taxon>Bacteria</taxon>
        <taxon>Pseudomonadati</taxon>
        <taxon>Nitrospirota</taxon>
        <taxon>Nitrospiria</taxon>
        <taxon>Nitrospirales</taxon>
        <taxon>Nitrospiraceae</taxon>
        <taxon>Nitrospira</taxon>
    </lineage>
</organism>
<dbReference type="CDD" id="cd20620">
    <property type="entry name" value="CYP132-like"/>
    <property type="match status" value="1"/>
</dbReference>
<keyword evidence="4 7" id="KW-0560">Oxidoreductase</keyword>
<dbReference type="Gene3D" id="1.10.630.10">
    <property type="entry name" value="Cytochrome P450"/>
    <property type="match status" value="1"/>
</dbReference>
<dbReference type="PANTHER" id="PTHR24291">
    <property type="entry name" value="CYTOCHROME P450 FAMILY 4"/>
    <property type="match status" value="1"/>
</dbReference>
<protein>
    <submittedName>
        <fullName evidence="8">Cytochrome P450</fullName>
    </submittedName>
</protein>
<comment type="caution">
    <text evidence="8">The sequence shown here is derived from an EMBL/GenBank/DDBJ whole genome shotgun (WGS) entry which is preliminary data.</text>
</comment>
<dbReference type="InterPro" id="IPR036396">
    <property type="entry name" value="Cyt_P450_sf"/>
</dbReference>
<evidence type="ECO:0000256" key="1">
    <source>
        <dbReference type="ARBA" id="ARBA00010617"/>
    </source>
</evidence>
<dbReference type="Proteomes" id="UP000675880">
    <property type="component" value="Unassembled WGS sequence"/>
</dbReference>
<dbReference type="InterPro" id="IPR017972">
    <property type="entry name" value="Cyt_P450_CS"/>
</dbReference>
<evidence type="ECO:0000256" key="6">
    <source>
        <dbReference type="ARBA" id="ARBA00023033"/>
    </source>
</evidence>
<proteinExistence type="inferred from homology"/>
<dbReference type="PRINTS" id="PR00385">
    <property type="entry name" value="P450"/>
</dbReference>
<dbReference type="EMBL" id="CAJNBJ010000001">
    <property type="protein sequence ID" value="CAE6694172.1"/>
    <property type="molecule type" value="Genomic_DNA"/>
</dbReference>
<dbReference type="PANTHER" id="PTHR24291:SF50">
    <property type="entry name" value="BIFUNCTIONAL ALBAFLAVENONE MONOOXYGENASE_TERPENE SYNTHASE"/>
    <property type="match status" value="1"/>
</dbReference>
<dbReference type="InterPro" id="IPR050196">
    <property type="entry name" value="Cytochrome_P450_Monoox"/>
</dbReference>
<evidence type="ECO:0000256" key="2">
    <source>
        <dbReference type="ARBA" id="ARBA00022617"/>
    </source>
</evidence>
<dbReference type="PRINTS" id="PR00463">
    <property type="entry name" value="EP450I"/>
</dbReference>